<keyword evidence="5" id="KW-1185">Reference proteome</keyword>
<comment type="similarity">
    <text evidence="1 3">Belongs to the short-chain dehydrogenases/reductases (SDR) family.</text>
</comment>
<dbReference type="EMBL" id="JAHQXE010000003">
    <property type="protein sequence ID" value="MBV0902452.1"/>
    <property type="molecule type" value="Genomic_DNA"/>
</dbReference>
<gene>
    <name evidence="4" type="ORF">KTS37_11700</name>
</gene>
<evidence type="ECO:0000256" key="1">
    <source>
        <dbReference type="ARBA" id="ARBA00006484"/>
    </source>
</evidence>
<protein>
    <submittedName>
        <fullName evidence="4">SDR family oxidoreductase</fullName>
    </submittedName>
</protein>
<dbReference type="Gene3D" id="3.40.50.720">
    <property type="entry name" value="NAD(P)-binding Rossmann-like Domain"/>
    <property type="match status" value="1"/>
</dbReference>
<accession>A0AA41G976</accession>
<evidence type="ECO:0000313" key="5">
    <source>
        <dbReference type="Proteomes" id="UP001166304"/>
    </source>
</evidence>
<evidence type="ECO:0000256" key="2">
    <source>
        <dbReference type="ARBA" id="ARBA00023002"/>
    </source>
</evidence>
<dbReference type="PANTHER" id="PTHR44169:SF6">
    <property type="entry name" value="NADPH-DEPENDENT 1-ACYLDIHYDROXYACETONE PHOSPHATE REDUCTASE"/>
    <property type="match status" value="1"/>
</dbReference>
<dbReference type="CDD" id="cd05374">
    <property type="entry name" value="17beta-HSD-like_SDR_c"/>
    <property type="match status" value="1"/>
</dbReference>
<sequence>MTDDDAVALITGAASGIGAATALAFADAGWTVYATDVRPEFPDDVSERCRCLELDVTDAERCAAVVDRIFDEAGRLDCLVNNAGYAVAGPVEDVSTDAAREQFDVLVHGPHRLARAVLPLMRERGGRIVTVSSVLGQAASPGLGTYAAGKAAVESMTDALRIELADEPVHVALVEPAWVDTGFADGALDGLDAADRTPAYDRTYDALEDGWVVDGGPLAASPETVAASVLAAATDDPPRARYPVGPFAAFVRWTHWLPARVQDPIHRAFGRASAALGRWL</sequence>
<dbReference type="PRINTS" id="PR00080">
    <property type="entry name" value="SDRFAMILY"/>
</dbReference>
<keyword evidence="2" id="KW-0560">Oxidoreductase</keyword>
<dbReference type="SUPFAM" id="SSF51735">
    <property type="entry name" value="NAD(P)-binding Rossmann-fold domains"/>
    <property type="match status" value="1"/>
</dbReference>
<dbReference type="AlphaFoldDB" id="A0AA41G976"/>
<dbReference type="InterPro" id="IPR036291">
    <property type="entry name" value="NAD(P)-bd_dom_sf"/>
</dbReference>
<comment type="caution">
    <text evidence="4">The sequence shown here is derived from an EMBL/GenBank/DDBJ whole genome shotgun (WGS) entry which is preliminary data.</text>
</comment>
<proteinExistence type="inferred from homology"/>
<dbReference type="Pfam" id="PF00106">
    <property type="entry name" value="adh_short"/>
    <property type="match status" value="1"/>
</dbReference>
<dbReference type="InterPro" id="IPR020904">
    <property type="entry name" value="Sc_DH/Rdtase_CS"/>
</dbReference>
<dbReference type="PANTHER" id="PTHR44169">
    <property type="entry name" value="NADPH-DEPENDENT 1-ACYLDIHYDROXYACETONE PHOSPHATE REDUCTASE"/>
    <property type="match status" value="1"/>
</dbReference>
<dbReference type="InterPro" id="IPR002347">
    <property type="entry name" value="SDR_fam"/>
</dbReference>
<dbReference type="RefSeq" id="WP_162413391.1">
    <property type="nucleotide sequence ID" value="NZ_JAHQXE010000003.1"/>
</dbReference>
<dbReference type="PRINTS" id="PR00081">
    <property type="entry name" value="GDHRDH"/>
</dbReference>
<reference evidence="4" key="1">
    <citation type="submission" date="2021-06" db="EMBL/GenBank/DDBJ databases">
        <title>New haloarchaea isolates fom saline soil.</title>
        <authorList>
            <person name="Duran-Viseras A."/>
            <person name="Sanchez-Porro C.S."/>
            <person name="Ventosa A."/>
        </authorList>
    </citation>
    <scope>NUCLEOTIDE SEQUENCE</scope>
    <source>
        <strain evidence="4">JCM 18369</strain>
    </source>
</reference>
<name>A0AA41G976_9EURY</name>
<organism evidence="4 5">
    <name type="scientific">Haloarcula salina</name>
    <dbReference type="NCBI Taxonomy" id="1429914"/>
    <lineage>
        <taxon>Archaea</taxon>
        <taxon>Methanobacteriati</taxon>
        <taxon>Methanobacteriota</taxon>
        <taxon>Stenosarchaea group</taxon>
        <taxon>Halobacteria</taxon>
        <taxon>Halobacteriales</taxon>
        <taxon>Haloarculaceae</taxon>
        <taxon>Haloarcula</taxon>
    </lineage>
</organism>
<evidence type="ECO:0000313" key="4">
    <source>
        <dbReference type="EMBL" id="MBV0902452.1"/>
    </source>
</evidence>
<evidence type="ECO:0000256" key="3">
    <source>
        <dbReference type="RuleBase" id="RU000363"/>
    </source>
</evidence>
<dbReference type="PROSITE" id="PS00061">
    <property type="entry name" value="ADH_SHORT"/>
    <property type="match status" value="1"/>
</dbReference>
<dbReference type="GO" id="GO:0016491">
    <property type="term" value="F:oxidoreductase activity"/>
    <property type="evidence" value="ECO:0007669"/>
    <property type="project" value="UniProtKB-KW"/>
</dbReference>
<dbReference type="Proteomes" id="UP001166304">
    <property type="component" value="Unassembled WGS sequence"/>
</dbReference>